<comment type="caution">
    <text evidence="1">The sequence shown here is derived from an EMBL/GenBank/DDBJ whole genome shotgun (WGS) entry which is preliminary data.</text>
</comment>
<dbReference type="Proteomes" id="UP000712600">
    <property type="component" value="Unassembled WGS sequence"/>
</dbReference>
<proteinExistence type="predicted"/>
<name>A0A8S9S3P5_BRACR</name>
<sequence>MLFMSFNRYKLAVPFLHRSRLADLPSVHTDLELPKRVYAEGLEPQVNKINSCCRMEVIRDLKKAMSAEYGDVKIDHVFKHIMAIAKNKLKISREIGG</sequence>
<dbReference type="EMBL" id="QGKX02000088">
    <property type="protein sequence ID" value="KAF3586659.1"/>
    <property type="molecule type" value="Genomic_DNA"/>
</dbReference>
<evidence type="ECO:0000313" key="2">
    <source>
        <dbReference type="Proteomes" id="UP000712600"/>
    </source>
</evidence>
<evidence type="ECO:0000313" key="1">
    <source>
        <dbReference type="EMBL" id="KAF3586659.1"/>
    </source>
</evidence>
<gene>
    <name evidence="1" type="ORF">F2Q69_00027996</name>
</gene>
<organism evidence="1 2">
    <name type="scientific">Brassica cretica</name>
    <name type="common">Mustard</name>
    <dbReference type="NCBI Taxonomy" id="69181"/>
    <lineage>
        <taxon>Eukaryota</taxon>
        <taxon>Viridiplantae</taxon>
        <taxon>Streptophyta</taxon>
        <taxon>Embryophyta</taxon>
        <taxon>Tracheophyta</taxon>
        <taxon>Spermatophyta</taxon>
        <taxon>Magnoliopsida</taxon>
        <taxon>eudicotyledons</taxon>
        <taxon>Gunneridae</taxon>
        <taxon>Pentapetalae</taxon>
        <taxon>rosids</taxon>
        <taxon>malvids</taxon>
        <taxon>Brassicales</taxon>
        <taxon>Brassicaceae</taxon>
        <taxon>Brassiceae</taxon>
        <taxon>Brassica</taxon>
    </lineage>
</organism>
<protein>
    <submittedName>
        <fullName evidence="1">Uncharacterized protein</fullName>
    </submittedName>
</protein>
<reference evidence="1" key="1">
    <citation type="submission" date="2019-12" db="EMBL/GenBank/DDBJ databases">
        <title>Genome sequencing and annotation of Brassica cretica.</title>
        <authorList>
            <person name="Studholme D.J."/>
            <person name="Sarris P."/>
        </authorList>
    </citation>
    <scope>NUCLEOTIDE SEQUENCE</scope>
    <source>
        <strain evidence="1">PFS-109/04</strain>
        <tissue evidence="1">Leaf</tissue>
    </source>
</reference>
<accession>A0A8S9S3P5</accession>
<dbReference type="AlphaFoldDB" id="A0A8S9S3P5"/>